<keyword evidence="2" id="KW-1185">Reference proteome</keyword>
<organism evidence="1 2">
    <name type="scientific">Hypoxylon rubiginosum</name>
    <dbReference type="NCBI Taxonomy" id="110542"/>
    <lineage>
        <taxon>Eukaryota</taxon>
        <taxon>Fungi</taxon>
        <taxon>Dikarya</taxon>
        <taxon>Ascomycota</taxon>
        <taxon>Pezizomycotina</taxon>
        <taxon>Sordariomycetes</taxon>
        <taxon>Xylariomycetidae</taxon>
        <taxon>Xylariales</taxon>
        <taxon>Hypoxylaceae</taxon>
        <taxon>Hypoxylon</taxon>
    </lineage>
</organism>
<name>A0ACB9Z6K0_9PEZI</name>
<accession>A0ACB9Z6K0</accession>
<reference evidence="1 2" key="1">
    <citation type="journal article" date="2022" name="New Phytol.">
        <title>Ecological generalism drives hyperdiversity of secondary metabolite gene clusters in xylarialean endophytes.</title>
        <authorList>
            <person name="Franco M.E.E."/>
            <person name="Wisecaver J.H."/>
            <person name="Arnold A.E."/>
            <person name="Ju Y.M."/>
            <person name="Slot J.C."/>
            <person name="Ahrendt S."/>
            <person name="Moore L.P."/>
            <person name="Eastman K.E."/>
            <person name="Scott K."/>
            <person name="Konkel Z."/>
            <person name="Mondo S.J."/>
            <person name="Kuo A."/>
            <person name="Hayes R.D."/>
            <person name="Haridas S."/>
            <person name="Andreopoulos B."/>
            <person name="Riley R."/>
            <person name="LaButti K."/>
            <person name="Pangilinan J."/>
            <person name="Lipzen A."/>
            <person name="Amirebrahimi M."/>
            <person name="Yan J."/>
            <person name="Adam C."/>
            <person name="Keymanesh K."/>
            <person name="Ng V."/>
            <person name="Louie K."/>
            <person name="Northen T."/>
            <person name="Drula E."/>
            <person name="Henrissat B."/>
            <person name="Hsieh H.M."/>
            <person name="Youens-Clark K."/>
            <person name="Lutzoni F."/>
            <person name="Miadlikowska J."/>
            <person name="Eastwood D.C."/>
            <person name="Hamelin R.C."/>
            <person name="Grigoriev I.V."/>
            <person name="U'Ren J.M."/>
        </authorList>
    </citation>
    <scope>NUCLEOTIDE SEQUENCE [LARGE SCALE GENOMIC DNA]</scope>
    <source>
        <strain evidence="1 2">CBS 119005</strain>
    </source>
</reference>
<gene>
    <name evidence="1" type="ORF">F4820DRAFT_239901</name>
</gene>
<evidence type="ECO:0000313" key="1">
    <source>
        <dbReference type="EMBL" id="KAI4866699.1"/>
    </source>
</evidence>
<proteinExistence type="predicted"/>
<protein>
    <submittedName>
        <fullName evidence="1">Peptide-N4-(N-acetyl-beta-glucosaminyl)asparagine amidase A</fullName>
    </submittedName>
</protein>
<sequence>MPFLKLKMASTFSEKTTVNLTTHRRRVSGPYGTMPSITRESRLRLKLMTALLAVLSFAWFTNYRCGQCFVSSPRLNQIVRSELDQPHDSPATISAPIDAESPLECFQVAQPVLTPNGPSTQKTDAQATAEGTQSEPCSVLLMEHVFGFSYGMPFVGNYTPPECVFNRVFINFTVVSQGRQFDRLALMYFGDTEVWRTSTAEPTLPPGIRWTFMKDMTEYLYFWKSPQKLVFDLGNLVDDKYTGSFNTTLTATFFNADVETDTAPPADLIVPISARKGEANGASYFTLPADNATSTIGLPRNVNRAVFSISANGQASEEFWWANVLQSDILTFRRTAGQLLGLSPFREVQLLIDGKLAGVQWPFPVIFTGGVVPGLHRPIVGLQAFDLREHQIDITPWLPVLCDGAEHTFTIKIAGLDTDGSNSTTLTDTVNSSWYVTGKIFLWLDEEGSVTTGTDPVVDIVGPTISLSRSVTKNAKGLNETLAFNTVVERILAVRSTVNSRIQTGESSWSQTLSYSNEALISNFGVTEVNNFTINGIDAATGPTASYKATYAYPLYCNQTYSSSEDGNLTLSAHSIEGLELQVEGSSVFPMGLEAFENTSSTSRSPYVTSHLKTQRNGTASYFRTGGVTSGYGSTNQIFHFGGSKDKSIVGVQGDVTELYFRNVTAVNGTVVSDSERMAGVETYSLSRPAQFGGSIESPWTLFADISDKAIGQTAYESRGKEGKIIQGRPLVQVQII</sequence>
<comment type="caution">
    <text evidence="1">The sequence shown here is derived from an EMBL/GenBank/DDBJ whole genome shotgun (WGS) entry which is preliminary data.</text>
</comment>
<dbReference type="Proteomes" id="UP001497700">
    <property type="component" value="Unassembled WGS sequence"/>
</dbReference>
<dbReference type="EMBL" id="MU393455">
    <property type="protein sequence ID" value="KAI4866699.1"/>
    <property type="molecule type" value="Genomic_DNA"/>
</dbReference>
<evidence type="ECO:0000313" key="2">
    <source>
        <dbReference type="Proteomes" id="UP001497700"/>
    </source>
</evidence>